<organism evidence="1 2">
    <name type="scientific">Microbotryum silenes-dioicae</name>
    <dbReference type="NCBI Taxonomy" id="796604"/>
    <lineage>
        <taxon>Eukaryota</taxon>
        <taxon>Fungi</taxon>
        <taxon>Dikarya</taxon>
        <taxon>Basidiomycota</taxon>
        <taxon>Pucciniomycotina</taxon>
        <taxon>Microbotryomycetes</taxon>
        <taxon>Microbotryales</taxon>
        <taxon>Microbotryaceae</taxon>
        <taxon>Microbotryum</taxon>
    </lineage>
</organism>
<sequence length="171" mass="19399">MHSATQAYAKKPNYLPRFLLSDEKDKESKKFTESTQVRVIHLERGHDGTAAPALQPCDHTFGRRRRVTLAAPKPLAPSREKSSSSILLHGKVLSKHDTKTRTFTSTKSASSYLPIDEEVDEEQVSLILGRIKTKFPKRRRNNSGPRVSMLVRKCTKRFEATRYCLLAKFGT</sequence>
<dbReference type="EMBL" id="FQNC01000041">
    <property type="protein sequence ID" value="SGY29404.1"/>
    <property type="molecule type" value="Genomic_DNA"/>
</dbReference>
<reference evidence="1 2" key="1">
    <citation type="submission" date="2016-11" db="EMBL/GenBank/DDBJ databases">
        <authorList>
            <person name="Jaros S."/>
            <person name="Januszkiewicz K."/>
            <person name="Wedrychowicz H."/>
        </authorList>
    </citation>
    <scope>NUCLEOTIDE SEQUENCE [LARGE SCALE GENOMIC DNA]</scope>
</reference>
<name>A0A2X0P121_9BASI</name>
<gene>
    <name evidence="1" type="primary">BQ5605_C002g01049</name>
    <name evidence="1" type="ORF">BQ5605_C002G01049</name>
</gene>
<dbReference type="Proteomes" id="UP000249464">
    <property type="component" value="Unassembled WGS sequence"/>
</dbReference>
<protein>
    <submittedName>
        <fullName evidence="1">BQ5605_C002g01049 protein</fullName>
    </submittedName>
</protein>
<accession>A0A2X0P121</accession>
<dbReference type="AlphaFoldDB" id="A0A2X0P121"/>
<evidence type="ECO:0000313" key="1">
    <source>
        <dbReference type="EMBL" id="SGY29404.1"/>
    </source>
</evidence>
<evidence type="ECO:0000313" key="2">
    <source>
        <dbReference type="Proteomes" id="UP000249464"/>
    </source>
</evidence>
<proteinExistence type="predicted"/>
<keyword evidence="2" id="KW-1185">Reference proteome</keyword>